<dbReference type="InterPro" id="IPR050832">
    <property type="entry name" value="Bact_Acetyltransf"/>
</dbReference>
<evidence type="ECO:0000313" key="4">
    <source>
        <dbReference type="EMBL" id="GGG80189.1"/>
    </source>
</evidence>
<dbReference type="RefSeq" id="WP_188791220.1">
    <property type="nucleotide sequence ID" value="NZ_BMJV01000006.1"/>
</dbReference>
<dbReference type="Gene3D" id="1.10.10.10">
    <property type="entry name" value="Winged helix-like DNA-binding domain superfamily/Winged helix DNA-binding domain"/>
    <property type="match status" value="1"/>
</dbReference>
<comment type="caution">
    <text evidence="4">The sequence shown here is derived from an EMBL/GenBank/DDBJ whole genome shotgun (WGS) entry which is preliminary data.</text>
</comment>
<dbReference type="EMBL" id="BMJV01000006">
    <property type="protein sequence ID" value="GGG80189.1"/>
    <property type="molecule type" value="Genomic_DNA"/>
</dbReference>
<reference evidence="4" key="1">
    <citation type="journal article" date="2014" name="Int. J. Syst. Evol. Microbiol.">
        <title>Complete genome sequence of Corynebacterium casei LMG S-19264T (=DSM 44701T), isolated from a smear-ripened cheese.</title>
        <authorList>
            <consortium name="US DOE Joint Genome Institute (JGI-PGF)"/>
            <person name="Walter F."/>
            <person name="Albersmeier A."/>
            <person name="Kalinowski J."/>
            <person name="Ruckert C."/>
        </authorList>
    </citation>
    <scope>NUCLEOTIDE SEQUENCE</scope>
    <source>
        <strain evidence="4">CGMCC 1.15762</strain>
    </source>
</reference>
<dbReference type="PANTHER" id="PTHR43877:SF2">
    <property type="entry name" value="AMINOALKYLPHOSPHONATE N-ACETYLTRANSFERASE-RELATED"/>
    <property type="match status" value="1"/>
</dbReference>
<gene>
    <name evidence="4" type="ORF">GCM10011415_31930</name>
</gene>
<dbReference type="InterPro" id="IPR000835">
    <property type="entry name" value="HTH_MarR-typ"/>
</dbReference>
<dbReference type="PANTHER" id="PTHR43877">
    <property type="entry name" value="AMINOALKYLPHOSPHONATE N-ACETYLTRANSFERASE-RELATED-RELATED"/>
    <property type="match status" value="1"/>
</dbReference>
<dbReference type="InterPro" id="IPR000182">
    <property type="entry name" value="GNAT_dom"/>
</dbReference>
<dbReference type="Gene3D" id="3.40.630.30">
    <property type="match status" value="1"/>
</dbReference>
<proteinExistence type="predicted"/>
<evidence type="ECO:0000313" key="5">
    <source>
        <dbReference type="Proteomes" id="UP000617145"/>
    </source>
</evidence>
<dbReference type="GO" id="GO:0003700">
    <property type="term" value="F:DNA-binding transcription factor activity"/>
    <property type="evidence" value="ECO:0007669"/>
    <property type="project" value="InterPro"/>
</dbReference>
<dbReference type="CDD" id="cd04301">
    <property type="entry name" value="NAT_SF"/>
    <property type="match status" value="1"/>
</dbReference>
<keyword evidence="1" id="KW-0808">Transferase</keyword>
<dbReference type="PROSITE" id="PS51186">
    <property type="entry name" value="GNAT"/>
    <property type="match status" value="1"/>
</dbReference>
<dbReference type="SUPFAM" id="SSF55729">
    <property type="entry name" value="Acyl-CoA N-acyltransferases (Nat)"/>
    <property type="match status" value="1"/>
</dbReference>
<evidence type="ECO:0000259" key="3">
    <source>
        <dbReference type="PROSITE" id="PS51186"/>
    </source>
</evidence>
<evidence type="ECO:0000256" key="1">
    <source>
        <dbReference type="ARBA" id="ARBA00022679"/>
    </source>
</evidence>
<dbReference type="InterPro" id="IPR036390">
    <property type="entry name" value="WH_DNA-bd_sf"/>
</dbReference>
<dbReference type="Pfam" id="PF00583">
    <property type="entry name" value="Acetyltransf_1"/>
    <property type="match status" value="1"/>
</dbReference>
<accession>A0A8J3EHQ4</accession>
<reference evidence="4" key="2">
    <citation type="submission" date="2020-09" db="EMBL/GenBank/DDBJ databases">
        <authorList>
            <person name="Sun Q."/>
            <person name="Zhou Y."/>
        </authorList>
    </citation>
    <scope>NUCLEOTIDE SEQUENCE</scope>
    <source>
        <strain evidence="4">CGMCC 1.15762</strain>
    </source>
</reference>
<keyword evidence="2" id="KW-0012">Acyltransferase</keyword>
<dbReference type="SUPFAM" id="SSF46785">
    <property type="entry name" value="Winged helix' DNA-binding domain"/>
    <property type="match status" value="1"/>
</dbReference>
<sequence>MSNTSSSDLLNNAVARTRRFHRAVTTEAGVLDDSFLGRGRPLGPARVLNAIGHGRRDVTEIRGYLGLDSGLMSRLLRGLEDEGLVTVSPDPQDARRRLAALTTKGAEEFAAYDALSDDQAARILARYPRPETLLAAMDIVATALGIERTEIIETDPRDPRAVACLSAYYEELGQRLKTGFDVSLSADPEATAMMSPRGAFLVAISDGMPIGCVGLKGTDKGYAEVKRLWTAPSARGMGLAKRLMAVLEDRARDLGIGLLRLDSNSALPEAIAMYRSAGWTEIDRFNDDPYPDHFFEKAL</sequence>
<keyword evidence="5" id="KW-1185">Reference proteome</keyword>
<dbReference type="GO" id="GO:0016747">
    <property type="term" value="F:acyltransferase activity, transferring groups other than amino-acyl groups"/>
    <property type="evidence" value="ECO:0007669"/>
    <property type="project" value="InterPro"/>
</dbReference>
<dbReference type="SMART" id="SM00347">
    <property type="entry name" value="HTH_MARR"/>
    <property type="match status" value="1"/>
</dbReference>
<dbReference type="Proteomes" id="UP000617145">
    <property type="component" value="Unassembled WGS sequence"/>
</dbReference>
<evidence type="ECO:0000256" key="2">
    <source>
        <dbReference type="ARBA" id="ARBA00023315"/>
    </source>
</evidence>
<protein>
    <submittedName>
        <fullName evidence="4">PadR family transcriptional regulator</fullName>
    </submittedName>
</protein>
<dbReference type="Pfam" id="PF12802">
    <property type="entry name" value="MarR_2"/>
    <property type="match status" value="1"/>
</dbReference>
<name>A0A8J3EHQ4_9RHOB</name>
<feature type="domain" description="N-acetyltransferase" evidence="3">
    <location>
        <begin position="152"/>
        <end position="299"/>
    </location>
</feature>
<dbReference type="InterPro" id="IPR016181">
    <property type="entry name" value="Acyl_CoA_acyltransferase"/>
</dbReference>
<dbReference type="InterPro" id="IPR036388">
    <property type="entry name" value="WH-like_DNA-bd_sf"/>
</dbReference>
<dbReference type="AlphaFoldDB" id="A0A8J3EHQ4"/>
<organism evidence="4 5">
    <name type="scientific">Salipiger pallidus</name>
    <dbReference type="NCBI Taxonomy" id="1775170"/>
    <lineage>
        <taxon>Bacteria</taxon>
        <taxon>Pseudomonadati</taxon>
        <taxon>Pseudomonadota</taxon>
        <taxon>Alphaproteobacteria</taxon>
        <taxon>Rhodobacterales</taxon>
        <taxon>Roseobacteraceae</taxon>
        <taxon>Salipiger</taxon>
    </lineage>
</organism>